<reference evidence="1 2" key="1">
    <citation type="submission" date="2018-01" db="EMBL/GenBank/DDBJ databases">
        <title>Saezia sanguinis gen. nov., sp. nov., in the order Burkholderiales isolated from human blood.</title>
        <authorList>
            <person name="Medina-Pascual M.J."/>
            <person name="Valdezate S."/>
            <person name="Monzon S."/>
            <person name="Cuesta I."/>
            <person name="Carrasco G."/>
            <person name="Villalon P."/>
            <person name="Saez-Nieto J.A."/>
        </authorList>
    </citation>
    <scope>NUCLEOTIDE SEQUENCE [LARGE SCALE GENOMIC DNA]</scope>
    <source>
        <strain evidence="1 2">CNM695-12</strain>
    </source>
</reference>
<sequence>MANYYITGHGVIVLNKVTPVINALFKTYRIGPFDESESAACITFISDEHLPDWDEVLAGLKALAEDRHVDMSQNTDNSTSGFLASLARHFNKTNDDPGVQKLKTYSFTGTPELDILFRLASLFDDGHSIESIQYHEYWFSDKVRAGEFNGMGKFISHELTCEFDTQQVVDLGTCLHTAVCQNKPESAAQELFNEIQGILRGIHNSENRMLIQKSLADLLQADEKSNCNKSHQT</sequence>
<proteinExistence type="predicted"/>
<dbReference type="AlphaFoldDB" id="A0A433SGB2"/>
<protein>
    <submittedName>
        <fullName evidence="1">Uncharacterized protein</fullName>
    </submittedName>
</protein>
<dbReference type="Proteomes" id="UP000286947">
    <property type="component" value="Unassembled WGS sequence"/>
</dbReference>
<keyword evidence="2" id="KW-1185">Reference proteome</keyword>
<dbReference type="EMBL" id="PQSP01000001">
    <property type="protein sequence ID" value="RUS67775.1"/>
    <property type="molecule type" value="Genomic_DNA"/>
</dbReference>
<comment type="caution">
    <text evidence="1">The sequence shown here is derived from an EMBL/GenBank/DDBJ whole genome shotgun (WGS) entry which is preliminary data.</text>
</comment>
<dbReference type="OrthoDB" id="9012378at2"/>
<evidence type="ECO:0000313" key="1">
    <source>
        <dbReference type="EMBL" id="RUS67775.1"/>
    </source>
</evidence>
<accession>A0A433SGB2</accession>
<gene>
    <name evidence="1" type="ORF">CUZ56_00252</name>
</gene>
<evidence type="ECO:0000313" key="2">
    <source>
        <dbReference type="Proteomes" id="UP000286947"/>
    </source>
</evidence>
<dbReference type="RefSeq" id="WP_126977434.1">
    <property type="nucleotide sequence ID" value="NZ_PQSP01000001.1"/>
</dbReference>
<name>A0A433SGB2_9BURK</name>
<organism evidence="1 2">
    <name type="scientific">Saezia sanguinis</name>
    <dbReference type="NCBI Taxonomy" id="1965230"/>
    <lineage>
        <taxon>Bacteria</taxon>
        <taxon>Pseudomonadati</taxon>
        <taxon>Pseudomonadota</taxon>
        <taxon>Betaproteobacteria</taxon>
        <taxon>Burkholderiales</taxon>
        <taxon>Saeziaceae</taxon>
        <taxon>Saezia</taxon>
    </lineage>
</organism>